<keyword evidence="4" id="KW-0067">ATP-binding</keyword>
<dbReference type="SMART" id="SM00382">
    <property type="entry name" value="AAA"/>
    <property type="match status" value="2"/>
</dbReference>
<accession>A0ABX7PG03</accession>
<dbReference type="PANTHER" id="PTHR43790:SF9">
    <property type="entry name" value="GALACTOFURANOSE TRANSPORTER ATP-BINDING PROTEIN YTFR"/>
    <property type="match status" value="1"/>
</dbReference>
<dbReference type="InterPro" id="IPR027417">
    <property type="entry name" value="P-loop_NTPase"/>
</dbReference>
<evidence type="ECO:0000313" key="6">
    <source>
        <dbReference type="EMBL" id="QSR24889.1"/>
    </source>
</evidence>
<protein>
    <submittedName>
        <fullName evidence="6">ABC transporter</fullName>
    </submittedName>
</protein>
<keyword evidence="1" id="KW-0813">Transport</keyword>
<evidence type="ECO:0000313" key="7">
    <source>
        <dbReference type="Proteomes" id="UP000662818"/>
    </source>
</evidence>
<reference evidence="6 7" key="1">
    <citation type="submission" date="2017-06" db="EMBL/GenBank/DDBJ databases">
        <title>Complete Genome Sequence of the Soil Carbazole-Degrading Bacterium Nocardioides aromaticivorans IC177.</title>
        <authorList>
            <person name="Vejarano F."/>
            <person name="Suzuki-Minakuchi C."/>
            <person name="Ohtsubo Y."/>
            <person name="Tsuda M."/>
            <person name="Okada K."/>
            <person name="Nojiri H."/>
        </authorList>
    </citation>
    <scope>NUCLEOTIDE SEQUENCE [LARGE SCALE GENOMIC DNA]</scope>
    <source>
        <strain evidence="6 7">IC177</strain>
    </source>
</reference>
<dbReference type="InterPro" id="IPR050107">
    <property type="entry name" value="ABC_carbohydrate_import_ATPase"/>
</dbReference>
<dbReference type="PROSITE" id="PS00211">
    <property type="entry name" value="ABC_TRANSPORTER_1"/>
    <property type="match status" value="1"/>
</dbReference>
<dbReference type="CDD" id="cd03216">
    <property type="entry name" value="ABC_Carb_Monos_I"/>
    <property type="match status" value="1"/>
</dbReference>
<gene>
    <name evidence="6" type="ORF">CFH99_04570</name>
</gene>
<dbReference type="InterPro" id="IPR003593">
    <property type="entry name" value="AAA+_ATPase"/>
</dbReference>
<name>A0ABX7PG03_9ACTN</name>
<dbReference type="InterPro" id="IPR017871">
    <property type="entry name" value="ABC_transporter-like_CS"/>
</dbReference>
<evidence type="ECO:0000259" key="5">
    <source>
        <dbReference type="PROSITE" id="PS50893"/>
    </source>
</evidence>
<feature type="domain" description="ABC transporter" evidence="5">
    <location>
        <begin position="9"/>
        <end position="252"/>
    </location>
</feature>
<dbReference type="CDD" id="cd03215">
    <property type="entry name" value="ABC_Carb_Monos_II"/>
    <property type="match status" value="1"/>
</dbReference>
<dbReference type="InterPro" id="IPR003439">
    <property type="entry name" value="ABC_transporter-like_ATP-bd"/>
</dbReference>
<dbReference type="SUPFAM" id="SSF52540">
    <property type="entry name" value="P-loop containing nucleoside triphosphate hydrolases"/>
    <property type="match status" value="2"/>
</dbReference>
<dbReference type="EMBL" id="CP022295">
    <property type="protein sequence ID" value="QSR24889.1"/>
    <property type="molecule type" value="Genomic_DNA"/>
</dbReference>
<keyword evidence="3" id="KW-0547">Nucleotide-binding</keyword>
<dbReference type="Pfam" id="PF00005">
    <property type="entry name" value="ABC_tran"/>
    <property type="match status" value="2"/>
</dbReference>
<feature type="domain" description="ABC transporter" evidence="5">
    <location>
        <begin position="263"/>
        <end position="508"/>
    </location>
</feature>
<sequence>MDTERPVALSVSGVAKSFGPTRALRGVSFDVRRGEIHALLGGNGSGKSTMIKVLAGVHAADAGEVTVNGAQLAATGLSPSAAWDAGLRFVHQQSSVFPHLTVAENLCLGSSFTPVAGIHIPWREVRRRAAEVLRRFEIDAHPDDQVGDLSPATQTMVAIARALQDIDADSQAVLVLDEPTASLSAHEVDVLLASLRRLADDGQTIIFVTHRLDEVLEVADQVTVLRDGALVTTVPRAELDHERLVELIMGRSVDRLAAGAERTRAREVGEVLTIAGATGGSLEGTTVSVRPGEIVGIAGLLGSGRTRLLRQLFGEESRPEVTFELDGRPASFRTCAEAIAAGVAYVPENRAKDASFGELSVLENISLPSTRQYFRWGKLRHREESRRVTGLVREFLVKTESIGAPMGSLSGGNQQKVVMARWLSKNPRLLLLDEPSQGVDVGSRFEIWELVRRATEQGTAVLVVSSDLEELAGVSDRVLVLERGAIVAEVTGDEVDESNLERLILECHV</sequence>
<dbReference type="PANTHER" id="PTHR43790">
    <property type="entry name" value="CARBOHYDRATE TRANSPORT ATP-BINDING PROTEIN MG119-RELATED"/>
    <property type="match status" value="1"/>
</dbReference>
<organism evidence="6 7">
    <name type="scientific">Nocardioides aromaticivorans</name>
    <dbReference type="NCBI Taxonomy" id="200618"/>
    <lineage>
        <taxon>Bacteria</taxon>
        <taxon>Bacillati</taxon>
        <taxon>Actinomycetota</taxon>
        <taxon>Actinomycetes</taxon>
        <taxon>Propionibacteriales</taxon>
        <taxon>Nocardioidaceae</taxon>
        <taxon>Nocardioides</taxon>
    </lineage>
</organism>
<evidence type="ECO:0000256" key="3">
    <source>
        <dbReference type="ARBA" id="ARBA00022741"/>
    </source>
</evidence>
<dbReference type="PROSITE" id="PS50893">
    <property type="entry name" value="ABC_TRANSPORTER_2"/>
    <property type="match status" value="2"/>
</dbReference>
<evidence type="ECO:0000256" key="4">
    <source>
        <dbReference type="ARBA" id="ARBA00022840"/>
    </source>
</evidence>
<proteinExistence type="predicted"/>
<keyword evidence="2" id="KW-0677">Repeat</keyword>
<dbReference type="Gene3D" id="3.40.50.300">
    <property type="entry name" value="P-loop containing nucleotide triphosphate hydrolases"/>
    <property type="match status" value="2"/>
</dbReference>
<evidence type="ECO:0000256" key="2">
    <source>
        <dbReference type="ARBA" id="ARBA00022737"/>
    </source>
</evidence>
<keyword evidence="7" id="KW-1185">Reference proteome</keyword>
<dbReference type="Proteomes" id="UP000662818">
    <property type="component" value="Chromosome"/>
</dbReference>
<evidence type="ECO:0000256" key="1">
    <source>
        <dbReference type="ARBA" id="ARBA00022448"/>
    </source>
</evidence>